<dbReference type="KEGG" id="tmn:UCRPA7_7998"/>
<dbReference type="EMBL" id="KB933331">
    <property type="protein sequence ID" value="EON96519.1"/>
    <property type="molecule type" value="Genomic_DNA"/>
</dbReference>
<dbReference type="Proteomes" id="UP000014074">
    <property type="component" value="Unassembled WGS sequence"/>
</dbReference>
<feature type="domain" description="Luciferase-like" evidence="6">
    <location>
        <begin position="10"/>
        <end position="106"/>
    </location>
</feature>
<keyword evidence="2" id="KW-0288">FMN</keyword>
<dbReference type="PANTHER" id="PTHR30011:SF16">
    <property type="entry name" value="C2H2 FINGER DOMAIN TRANSCRIPTION FACTOR (EUROFUNG)-RELATED"/>
    <property type="match status" value="1"/>
</dbReference>
<dbReference type="PANTHER" id="PTHR30011">
    <property type="entry name" value="ALKANESULFONATE MONOOXYGENASE-RELATED"/>
    <property type="match status" value="1"/>
</dbReference>
<evidence type="ECO:0000259" key="6">
    <source>
        <dbReference type="Pfam" id="PF00296"/>
    </source>
</evidence>
<dbReference type="HOGENOM" id="CLU_022256_0_1_1"/>
<protein>
    <submittedName>
        <fullName evidence="7">Putative xenobiotic compound family protein</fullName>
    </submittedName>
</protein>
<dbReference type="AlphaFoldDB" id="R8BB67"/>
<dbReference type="OrthoDB" id="8922241at2759"/>
<dbReference type="GO" id="GO:0016705">
    <property type="term" value="F:oxidoreductase activity, acting on paired donors, with incorporation or reduction of molecular oxygen"/>
    <property type="evidence" value="ECO:0007669"/>
    <property type="project" value="InterPro"/>
</dbReference>
<dbReference type="eggNOG" id="ENOG502QSR6">
    <property type="taxonomic scope" value="Eukaryota"/>
</dbReference>
<keyword evidence="8" id="KW-1185">Reference proteome</keyword>
<evidence type="ECO:0000256" key="5">
    <source>
        <dbReference type="ARBA" id="ARBA00033748"/>
    </source>
</evidence>
<evidence type="ECO:0000313" key="8">
    <source>
        <dbReference type="Proteomes" id="UP000014074"/>
    </source>
</evidence>
<organism evidence="7 8">
    <name type="scientific">Phaeoacremonium minimum (strain UCR-PA7)</name>
    <name type="common">Esca disease fungus</name>
    <name type="synonym">Togninia minima</name>
    <dbReference type="NCBI Taxonomy" id="1286976"/>
    <lineage>
        <taxon>Eukaryota</taxon>
        <taxon>Fungi</taxon>
        <taxon>Dikarya</taxon>
        <taxon>Ascomycota</taxon>
        <taxon>Pezizomycotina</taxon>
        <taxon>Sordariomycetes</taxon>
        <taxon>Sordariomycetidae</taxon>
        <taxon>Togniniales</taxon>
        <taxon>Togniniaceae</taxon>
        <taxon>Phaeoacremonium</taxon>
    </lineage>
</organism>
<evidence type="ECO:0000256" key="3">
    <source>
        <dbReference type="ARBA" id="ARBA00023002"/>
    </source>
</evidence>
<evidence type="ECO:0000256" key="4">
    <source>
        <dbReference type="ARBA" id="ARBA00023033"/>
    </source>
</evidence>
<keyword evidence="4" id="KW-0503">Monooxygenase</keyword>
<reference evidence="8" key="1">
    <citation type="journal article" date="2013" name="Genome Announc.">
        <title>Draft genome sequence of the ascomycete Phaeoacremonium aleophilum strain UCR-PA7, a causal agent of the esca disease complex in grapevines.</title>
        <authorList>
            <person name="Blanco-Ulate B."/>
            <person name="Rolshausen P."/>
            <person name="Cantu D."/>
        </authorList>
    </citation>
    <scope>NUCLEOTIDE SEQUENCE [LARGE SCALE GENOMIC DNA]</scope>
    <source>
        <strain evidence="8">UCR-PA7</strain>
    </source>
</reference>
<evidence type="ECO:0000313" key="7">
    <source>
        <dbReference type="EMBL" id="EON96519.1"/>
    </source>
</evidence>
<keyword evidence="1" id="KW-0285">Flavoprotein</keyword>
<accession>R8BB67</accession>
<dbReference type="Pfam" id="PF00296">
    <property type="entry name" value="Bac_luciferase"/>
    <property type="match status" value="1"/>
</dbReference>
<dbReference type="SUPFAM" id="SSF51679">
    <property type="entry name" value="Bacterial luciferase-like"/>
    <property type="match status" value="1"/>
</dbReference>
<sequence>MCAGQWKSGANVAQMDPLVIISAMAAVTKSVSFGVTCSTTYVPPYITARTYSTLDHLTEGRIAWNIVTSYSQSAADAFGEDKVLPHDERYARADEYMDVAYKLWEQSWDNGAQVWDVESKVAYDSDKVMKIDHKGFTPFIGKTLEEAQAKYEAALENTDFKGGLAQTAAYLGIDLSKYPLDEPLSLGTSQSDTMIMGIMNNFNSASGSDKSEWTPRKIGLKMALGGFHPCPIGTPEMIADVMEEWSEVADVDGFLIAYVTNPTSFEDVVHLLRPELVRRGLMWEDYEVPGGTFRENLYGAGQATLRDDHYGSGFKSYSKKETKV</sequence>
<dbReference type="InterPro" id="IPR036661">
    <property type="entry name" value="Luciferase-like_sf"/>
</dbReference>
<dbReference type="PIRSF" id="PIRSF000337">
    <property type="entry name" value="NTA_MOA"/>
    <property type="match status" value="1"/>
</dbReference>
<gene>
    <name evidence="7" type="ORF">UCRPA7_7998</name>
</gene>
<dbReference type="Gene3D" id="3.20.20.30">
    <property type="entry name" value="Luciferase-like domain"/>
    <property type="match status" value="2"/>
</dbReference>
<proteinExistence type="inferred from homology"/>
<comment type="similarity">
    <text evidence="5">Belongs to the NtaA/SnaA/DszA monooxygenase family.</text>
</comment>
<name>R8BB67_PHAM7</name>
<dbReference type="GO" id="GO:0004497">
    <property type="term" value="F:monooxygenase activity"/>
    <property type="evidence" value="ECO:0007669"/>
    <property type="project" value="UniProtKB-KW"/>
</dbReference>
<evidence type="ECO:0000256" key="1">
    <source>
        <dbReference type="ARBA" id="ARBA00022630"/>
    </source>
</evidence>
<evidence type="ECO:0000256" key="2">
    <source>
        <dbReference type="ARBA" id="ARBA00022643"/>
    </source>
</evidence>
<dbReference type="InterPro" id="IPR011251">
    <property type="entry name" value="Luciferase-like_dom"/>
</dbReference>
<dbReference type="GeneID" id="19328807"/>
<dbReference type="InterPro" id="IPR051260">
    <property type="entry name" value="Diverse_substr_monoxygenases"/>
</dbReference>
<dbReference type="InterPro" id="IPR016215">
    <property type="entry name" value="NTA_MOA"/>
</dbReference>
<keyword evidence="3" id="KW-0560">Oxidoreductase</keyword>
<dbReference type="RefSeq" id="XP_007918709.1">
    <property type="nucleotide sequence ID" value="XM_007920518.1"/>
</dbReference>